<evidence type="ECO:0000256" key="3">
    <source>
        <dbReference type="SAM" id="Phobius"/>
    </source>
</evidence>
<sequence>MNGIREIDIVNEVARGVAVDEDGSVYVADSSNHRIVKWMVNANKGVIVAGGTGIGNRTDQFNIPGDMIRDKSGTLYVVDIRNHRIVCVPAGARNSITIAGGYGQGNATNQLNSPIYLAFDNEGSLYVSDENNYRIQKFSKTDTPSSTGGYVNTPSKLAFAFGFLLLIVSSVCFFK</sequence>
<dbReference type="EMBL" id="CAJNYD010003459">
    <property type="protein sequence ID" value="CAF3511811.1"/>
    <property type="molecule type" value="Genomic_DNA"/>
</dbReference>
<feature type="transmembrane region" description="Helical" evidence="3">
    <location>
        <begin position="157"/>
        <end position="174"/>
    </location>
</feature>
<dbReference type="AlphaFoldDB" id="A0A818HNT4"/>
<dbReference type="PANTHER" id="PTHR24104:SF25">
    <property type="entry name" value="PROTEIN LIN-41"/>
    <property type="match status" value="1"/>
</dbReference>
<feature type="repeat" description="NHL" evidence="2">
    <location>
        <begin position="15"/>
        <end position="41"/>
    </location>
</feature>
<feature type="repeat" description="NHL" evidence="2">
    <location>
        <begin position="105"/>
        <end position="141"/>
    </location>
</feature>
<reference evidence="4" key="1">
    <citation type="submission" date="2021-02" db="EMBL/GenBank/DDBJ databases">
        <authorList>
            <person name="Nowell W R."/>
        </authorList>
    </citation>
    <scope>NUCLEOTIDE SEQUENCE</scope>
</reference>
<protein>
    <recommendedName>
        <fullName evidence="6">NHL repeat-containing protein</fullName>
    </recommendedName>
</protein>
<keyword evidence="1" id="KW-0677">Repeat</keyword>
<dbReference type="PANTHER" id="PTHR24104">
    <property type="entry name" value="E3 UBIQUITIN-PROTEIN LIGASE NHLRC1-RELATED"/>
    <property type="match status" value="1"/>
</dbReference>
<keyword evidence="3" id="KW-0472">Membrane</keyword>
<evidence type="ECO:0000256" key="1">
    <source>
        <dbReference type="ARBA" id="ARBA00022737"/>
    </source>
</evidence>
<organism evidence="4 5">
    <name type="scientific">Rotaria socialis</name>
    <dbReference type="NCBI Taxonomy" id="392032"/>
    <lineage>
        <taxon>Eukaryota</taxon>
        <taxon>Metazoa</taxon>
        <taxon>Spiralia</taxon>
        <taxon>Gnathifera</taxon>
        <taxon>Rotifera</taxon>
        <taxon>Eurotatoria</taxon>
        <taxon>Bdelloidea</taxon>
        <taxon>Philodinida</taxon>
        <taxon>Philodinidae</taxon>
        <taxon>Rotaria</taxon>
    </lineage>
</organism>
<comment type="caution">
    <text evidence="4">The sequence shown here is derived from an EMBL/GenBank/DDBJ whole genome shotgun (WGS) entry which is preliminary data.</text>
</comment>
<evidence type="ECO:0000313" key="4">
    <source>
        <dbReference type="EMBL" id="CAF3511811.1"/>
    </source>
</evidence>
<keyword evidence="3" id="KW-0812">Transmembrane</keyword>
<dbReference type="InterPro" id="IPR001258">
    <property type="entry name" value="NHL_repeat"/>
</dbReference>
<dbReference type="InterPro" id="IPR050952">
    <property type="entry name" value="TRIM-NHL_E3_ligases"/>
</dbReference>
<dbReference type="PROSITE" id="PS51125">
    <property type="entry name" value="NHL"/>
    <property type="match status" value="2"/>
</dbReference>
<gene>
    <name evidence="4" type="ORF">LUA448_LOCUS25925</name>
</gene>
<accession>A0A818HNT4</accession>
<name>A0A818HNT4_9BILA</name>
<evidence type="ECO:0008006" key="6">
    <source>
        <dbReference type="Google" id="ProtNLM"/>
    </source>
</evidence>
<dbReference type="SUPFAM" id="SSF101898">
    <property type="entry name" value="NHL repeat"/>
    <property type="match status" value="1"/>
</dbReference>
<evidence type="ECO:0000313" key="5">
    <source>
        <dbReference type="Proteomes" id="UP000663833"/>
    </source>
</evidence>
<dbReference type="CDD" id="cd05819">
    <property type="entry name" value="NHL"/>
    <property type="match status" value="1"/>
</dbReference>
<dbReference type="Pfam" id="PF01436">
    <property type="entry name" value="NHL"/>
    <property type="match status" value="2"/>
</dbReference>
<proteinExistence type="predicted"/>
<keyword evidence="3" id="KW-1133">Transmembrane helix</keyword>
<dbReference type="GO" id="GO:0008270">
    <property type="term" value="F:zinc ion binding"/>
    <property type="evidence" value="ECO:0007669"/>
    <property type="project" value="UniProtKB-KW"/>
</dbReference>
<dbReference type="InterPro" id="IPR011042">
    <property type="entry name" value="6-blade_b-propeller_TolB-like"/>
</dbReference>
<evidence type="ECO:0000256" key="2">
    <source>
        <dbReference type="PROSITE-ProRule" id="PRU00504"/>
    </source>
</evidence>
<dbReference type="Proteomes" id="UP000663833">
    <property type="component" value="Unassembled WGS sequence"/>
</dbReference>
<dbReference type="Gene3D" id="2.120.10.30">
    <property type="entry name" value="TolB, C-terminal domain"/>
    <property type="match status" value="1"/>
</dbReference>